<keyword evidence="1" id="KW-1133">Transmembrane helix</keyword>
<dbReference type="AlphaFoldDB" id="A0A0C2NDT2"/>
<keyword evidence="1" id="KW-0812">Transmembrane</keyword>
<dbReference type="EMBL" id="JWZT01001390">
    <property type="protein sequence ID" value="KII72107.1"/>
    <property type="molecule type" value="Genomic_DNA"/>
</dbReference>
<gene>
    <name evidence="2" type="ORF">RF11_00519</name>
</gene>
<evidence type="ECO:0000313" key="3">
    <source>
        <dbReference type="Proteomes" id="UP000031668"/>
    </source>
</evidence>
<organism evidence="2 3">
    <name type="scientific">Thelohanellus kitauei</name>
    <name type="common">Myxosporean</name>
    <dbReference type="NCBI Taxonomy" id="669202"/>
    <lineage>
        <taxon>Eukaryota</taxon>
        <taxon>Metazoa</taxon>
        <taxon>Cnidaria</taxon>
        <taxon>Myxozoa</taxon>
        <taxon>Myxosporea</taxon>
        <taxon>Bivalvulida</taxon>
        <taxon>Platysporina</taxon>
        <taxon>Myxobolidae</taxon>
        <taxon>Thelohanellus</taxon>
    </lineage>
</organism>
<comment type="caution">
    <text evidence="2">The sequence shown here is derived from an EMBL/GenBank/DDBJ whole genome shotgun (WGS) entry which is preliminary data.</text>
</comment>
<keyword evidence="3" id="KW-1185">Reference proteome</keyword>
<proteinExistence type="predicted"/>
<name>A0A0C2NDT2_THEKT</name>
<protein>
    <submittedName>
        <fullName evidence="2">Uncharacterized protein</fullName>
    </submittedName>
</protein>
<feature type="transmembrane region" description="Helical" evidence="1">
    <location>
        <begin position="70"/>
        <end position="92"/>
    </location>
</feature>
<accession>A0A0C2NDT2</accession>
<reference evidence="2 3" key="1">
    <citation type="journal article" date="2014" name="Genome Biol. Evol.">
        <title>The genome of the myxosporean Thelohanellus kitauei shows adaptations to nutrient acquisition within its fish host.</title>
        <authorList>
            <person name="Yang Y."/>
            <person name="Xiong J."/>
            <person name="Zhou Z."/>
            <person name="Huo F."/>
            <person name="Miao W."/>
            <person name="Ran C."/>
            <person name="Liu Y."/>
            <person name="Zhang J."/>
            <person name="Feng J."/>
            <person name="Wang M."/>
            <person name="Wang M."/>
            <person name="Wang L."/>
            <person name="Yao B."/>
        </authorList>
    </citation>
    <scope>NUCLEOTIDE SEQUENCE [LARGE SCALE GENOMIC DNA]</scope>
    <source>
        <strain evidence="2">Wuqing</strain>
    </source>
</reference>
<dbReference type="OrthoDB" id="10434663at2759"/>
<evidence type="ECO:0000256" key="1">
    <source>
        <dbReference type="SAM" id="Phobius"/>
    </source>
</evidence>
<feature type="transmembrane region" description="Helical" evidence="1">
    <location>
        <begin position="99"/>
        <end position="118"/>
    </location>
</feature>
<evidence type="ECO:0000313" key="2">
    <source>
        <dbReference type="EMBL" id="KII72107.1"/>
    </source>
</evidence>
<sequence>MMENLIDSSMIPNNSALGFFGFLSNMFKTESCMFSLIKDIEEDFYMSSVGSFAHKSPKHYFYIYRETLDFMLHFILIVSCFISYVFACFGFCGRSTSRTFVAVVNFFILLISMTEFILRGINVYPKLPKVFRDVRVLFPTYVISVFLLFIAGCSGLSKHSKSFNFIRIISCISSMVSAIVLFIVVGQIIQYSFEKQNIHLEKLLRNRIMGNYSHFTF</sequence>
<keyword evidence="1" id="KW-0472">Membrane</keyword>
<feature type="transmembrane region" description="Helical" evidence="1">
    <location>
        <begin position="138"/>
        <end position="156"/>
    </location>
</feature>
<feature type="transmembrane region" description="Helical" evidence="1">
    <location>
        <begin position="168"/>
        <end position="189"/>
    </location>
</feature>
<dbReference type="Proteomes" id="UP000031668">
    <property type="component" value="Unassembled WGS sequence"/>
</dbReference>